<gene>
    <name evidence="2" type="ORF">P1P91_11370</name>
</gene>
<keyword evidence="3" id="KW-1185">Reference proteome</keyword>
<dbReference type="InterPro" id="IPR037107">
    <property type="entry name" value="Put_OMP_sf"/>
</dbReference>
<dbReference type="Proteomes" id="UP001301869">
    <property type="component" value="Chromosome"/>
</dbReference>
<feature type="chain" id="PRO_5045466745" evidence="1">
    <location>
        <begin position="25"/>
        <end position="327"/>
    </location>
</feature>
<accession>A0ABY9Z3W7</accession>
<dbReference type="Gene3D" id="2.40.128.140">
    <property type="entry name" value="Outer membrane protein"/>
    <property type="match status" value="1"/>
</dbReference>
<reference evidence="2 3" key="1">
    <citation type="submission" date="2023-03" db="EMBL/GenBank/DDBJ databases">
        <title>Halomonas sp. nov., isolated from Korean tranditional fermented seafood 'Jeotgal'.</title>
        <authorList>
            <person name="Kim B."/>
            <person name="Shin N.-R."/>
        </authorList>
    </citation>
    <scope>NUCLEOTIDE SEQUENCE [LARGE SCALE GENOMIC DNA]</scope>
    <source>
        <strain evidence="2 3">SG2L-4</strain>
    </source>
</reference>
<protein>
    <submittedName>
        <fullName evidence="2">Lipid A deacylase LpxR family protein</fullName>
    </submittedName>
</protein>
<evidence type="ECO:0000313" key="3">
    <source>
        <dbReference type="Proteomes" id="UP001301869"/>
    </source>
</evidence>
<proteinExistence type="predicted"/>
<evidence type="ECO:0000256" key="1">
    <source>
        <dbReference type="SAM" id="SignalP"/>
    </source>
</evidence>
<sequence>MPIRQALPLAMAASLAAVASPAVASDSKAFSFKIANDGMISNDDGHYTSGVALGYSFAPDADHWSQRVSRALPNGLIERAERAEYRLTHKIYTPDNIKTSALIEDDRPYAGLVYGGVSLFGTDATVRGRVTTDLHLDLGMVGPSSLADSIQQEVHRRLGNNRPQGWSHQLGDEAIVNLGVQRQWWQETPLAGKQLAYGPAAGVALGNLHTYASIGYNVRFGDEARSVPSLSPRSSSSAGFDAEKGWRWYLFAGTEGYYVAHNLLLDGNTFSSSHSVSRREWVGDLSAGLALGWNDWQVRFAAVQRSREFRGQDDPDKFAALTLGKRL</sequence>
<dbReference type="Pfam" id="PF09982">
    <property type="entry name" value="LpxR"/>
    <property type="match status" value="1"/>
</dbReference>
<keyword evidence="1" id="KW-0732">Signal</keyword>
<dbReference type="EMBL" id="CP119391">
    <property type="protein sequence ID" value="WNK21593.1"/>
    <property type="molecule type" value="Genomic_DNA"/>
</dbReference>
<organism evidence="2 3">
    <name type="scientific">Halomonas piscis</name>
    <dbReference type="NCBI Taxonomy" id="3031727"/>
    <lineage>
        <taxon>Bacteria</taxon>
        <taxon>Pseudomonadati</taxon>
        <taxon>Pseudomonadota</taxon>
        <taxon>Gammaproteobacteria</taxon>
        <taxon>Oceanospirillales</taxon>
        <taxon>Halomonadaceae</taxon>
        <taxon>Halomonas</taxon>
    </lineage>
</organism>
<feature type="signal peptide" evidence="1">
    <location>
        <begin position="1"/>
        <end position="24"/>
    </location>
</feature>
<name>A0ABY9Z3W7_9GAMM</name>
<evidence type="ECO:0000313" key="2">
    <source>
        <dbReference type="EMBL" id="WNK21593.1"/>
    </source>
</evidence>
<dbReference type="InterPro" id="IPR018707">
    <property type="entry name" value="LpxR"/>
</dbReference>